<reference evidence="1" key="1">
    <citation type="journal article" date="2019" name="bioRxiv">
        <title>The Genome of the Zebra Mussel, Dreissena polymorpha: A Resource for Invasive Species Research.</title>
        <authorList>
            <person name="McCartney M.A."/>
            <person name="Auch B."/>
            <person name="Kono T."/>
            <person name="Mallez S."/>
            <person name="Zhang Y."/>
            <person name="Obille A."/>
            <person name="Becker A."/>
            <person name="Abrahante J.E."/>
            <person name="Garbe J."/>
            <person name="Badalamenti J.P."/>
            <person name="Herman A."/>
            <person name="Mangelson H."/>
            <person name="Liachko I."/>
            <person name="Sullivan S."/>
            <person name="Sone E.D."/>
            <person name="Koren S."/>
            <person name="Silverstein K.A.T."/>
            <person name="Beckman K.B."/>
            <person name="Gohl D.M."/>
        </authorList>
    </citation>
    <scope>NUCLEOTIDE SEQUENCE</scope>
    <source>
        <strain evidence="1">Duluth1</strain>
        <tissue evidence="1">Whole animal</tissue>
    </source>
</reference>
<dbReference type="Proteomes" id="UP000828390">
    <property type="component" value="Unassembled WGS sequence"/>
</dbReference>
<dbReference type="PANTHER" id="PTHR24407:SF14">
    <property type="entry name" value="SIR2-LIKE DOMAIN-CONTAINING PROTEIN"/>
    <property type="match status" value="1"/>
</dbReference>
<reference evidence="1" key="2">
    <citation type="submission" date="2020-11" db="EMBL/GenBank/DDBJ databases">
        <authorList>
            <person name="McCartney M.A."/>
            <person name="Auch B."/>
            <person name="Kono T."/>
            <person name="Mallez S."/>
            <person name="Becker A."/>
            <person name="Gohl D.M."/>
            <person name="Silverstein K.A.T."/>
            <person name="Koren S."/>
            <person name="Bechman K.B."/>
            <person name="Herman A."/>
            <person name="Abrahante J.E."/>
            <person name="Garbe J."/>
        </authorList>
    </citation>
    <scope>NUCLEOTIDE SEQUENCE</scope>
    <source>
        <strain evidence="1">Duluth1</strain>
        <tissue evidence="1">Whole animal</tissue>
    </source>
</reference>
<sequence>MPNVVRSLDETYVAPAIRRIVTENDGSRKKTEQVTTYNGVLHTNKESKRRIFLQGEPGTGKSTFAAKLTLDWCNECTSVPARTVEQVYFIDVKTLSKFKFVFVVELREANKKQKVLELIKEQIIERIYADKDVESAYMTVWTNGLLLMMIVSCLWCPLHSSVWW</sequence>
<dbReference type="PANTHER" id="PTHR24407">
    <property type="entry name" value="PROTEIN KINASE DOMAIN-CONTAINING PROTEIN"/>
    <property type="match status" value="1"/>
</dbReference>
<gene>
    <name evidence="1" type="ORF">DPMN_134824</name>
</gene>
<accession>A0A9D4FZQ8</accession>
<dbReference type="EMBL" id="JAIWYP010000006">
    <property type="protein sequence ID" value="KAH3806504.1"/>
    <property type="molecule type" value="Genomic_DNA"/>
</dbReference>
<keyword evidence="2" id="KW-1185">Reference proteome</keyword>
<organism evidence="1 2">
    <name type="scientific">Dreissena polymorpha</name>
    <name type="common">Zebra mussel</name>
    <name type="synonym">Mytilus polymorpha</name>
    <dbReference type="NCBI Taxonomy" id="45954"/>
    <lineage>
        <taxon>Eukaryota</taxon>
        <taxon>Metazoa</taxon>
        <taxon>Spiralia</taxon>
        <taxon>Lophotrochozoa</taxon>
        <taxon>Mollusca</taxon>
        <taxon>Bivalvia</taxon>
        <taxon>Autobranchia</taxon>
        <taxon>Heteroconchia</taxon>
        <taxon>Euheterodonta</taxon>
        <taxon>Imparidentia</taxon>
        <taxon>Neoheterodontei</taxon>
        <taxon>Myida</taxon>
        <taxon>Dreissenoidea</taxon>
        <taxon>Dreissenidae</taxon>
        <taxon>Dreissena</taxon>
    </lineage>
</organism>
<dbReference type="Gene3D" id="3.40.50.300">
    <property type="entry name" value="P-loop containing nucleotide triphosphate hydrolases"/>
    <property type="match status" value="1"/>
</dbReference>
<proteinExistence type="predicted"/>
<comment type="caution">
    <text evidence="1">The sequence shown here is derived from an EMBL/GenBank/DDBJ whole genome shotgun (WGS) entry which is preliminary data.</text>
</comment>
<dbReference type="SUPFAM" id="SSF52540">
    <property type="entry name" value="P-loop containing nucleoside triphosphate hydrolases"/>
    <property type="match status" value="1"/>
</dbReference>
<evidence type="ECO:0000313" key="2">
    <source>
        <dbReference type="Proteomes" id="UP000828390"/>
    </source>
</evidence>
<name>A0A9D4FZQ8_DREPO</name>
<evidence type="ECO:0008006" key="3">
    <source>
        <dbReference type="Google" id="ProtNLM"/>
    </source>
</evidence>
<evidence type="ECO:0000313" key="1">
    <source>
        <dbReference type="EMBL" id="KAH3806504.1"/>
    </source>
</evidence>
<protein>
    <recommendedName>
        <fullName evidence="3">NACHT domain-containing protein</fullName>
    </recommendedName>
</protein>
<dbReference type="InterPro" id="IPR027417">
    <property type="entry name" value="P-loop_NTPase"/>
</dbReference>
<dbReference type="AlphaFoldDB" id="A0A9D4FZQ8"/>